<comment type="caution">
    <text evidence="3">The sequence shown here is derived from an EMBL/GenBank/DDBJ whole genome shotgun (WGS) entry which is preliminary data.</text>
</comment>
<sequence>MFQVRKLSAAAAAVIMIAMSSSACTTSSYDSVQTGSIGYSSVDYGLRPACRDGFGNDRPCSY</sequence>
<evidence type="ECO:0000256" key="1">
    <source>
        <dbReference type="SAM" id="SignalP"/>
    </source>
</evidence>
<name>A0A427MCG5_9HYPH</name>
<reference evidence="2 5" key="2">
    <citation type="submission" date="2020-08" db="EMBL/GenBank/DDBJ databases">
        <title>Genomic Encyclopedia of Type Strains, Phase III (KMG-III): the genomes of soil and plant-associated and newly described type strains.</title>
        <authorList>
            <person name="Whitman W."/>
        </authorList>
    </citation>
    <scope>NUCLEOTIDE SEQUENCE [LARGE SCALE GENOMIC DNA]</scope>
    <source>
        <strain evidence="2 5">CECT 4113</strain>
    </source>
</reference>
<evidence type="ECO:0000313" key="2">
    <source>
        <dbReference type="EMBL" id="MBB3137875.1"/>
    </source>
</evidence>
<dbReference type="OrthoDB" id="8403380at2"/>
<accession>A0A427MCG5</accession>
<keyword evidence="5" id="KW-1185">Reference proteome</keyword>
<organism evidence="3 4">
    <name type="scientific">Rhizobium pisi</name>
    <dbReference type="NCBI Taxonomy" id="574561"/>
    <lineage>
        <taxon>Bacteria</taxon>
        <taxon>Pseudomonadati</taxon>
        <taxon>Pseudomonadota</taxon>
        <taxon>Alphaproteobacteria</taxon>
        <taxon>Hyphomicrobiales</taxon>
        <taxon>Rhizobiaceae</taxon>
        <taxon>Rhizobium/Agrobacterium group</taxon>
        <taxon>Rhizobium</taxon>
    </lineage>
</organism>
<evidence type="ECO:0000313" key="3">
    <source>
        <dbReference type="EMBL" id="RSB65652.1"/>
    </source>
</evidence>
<evidence type="ECO:0000313" key="5">
    <source>
        <dbReference type="Proteomes" id="UP000518315"/>
    </source>
</evidence>
<proteinExistence type="predicted"/>
<evidence type="ECO:0008006" key="6">
    <source>
        <dbReference type="Google" id="ProtNLM"/>
    </source>
</evidence>
<feature type="signal peptide" evidence="1">
    <location>
        <begin position="1"/>
        <end position="23"/>
    </location>
</feature>
<dbReference type="EMBL" id="RJJT01000023">
    <property type="protein sequence ID" value="RSB65652.1"/>
    <property type="molecule type" value="Genomic_DNA"/>
</dbReference>
<dbReference type="PROSITE" id="PS51257">
    <property type="entry name" value="PROKAR_LIPOPROTEIN"/>
    <property type="match status" value="1"/>
</dbReference>
<keyword evidence="1" id="KW-0732">Signal</keyword>
<feature type="chain" id="PRO_5044603364" description="Lipoprotein" evidence="1">
    <location>
        <begin position="24"/>
        <end position="62"/>
    </location>
</feature>
<dbReference type="EMBL" id="JACHXH010000026">
    <property type="protein sequence ID" value="MBB3137875.1"/>
    <property type="molecule type" value="Genomic_DNA"/>
</dbReference>
<reference evidence="3 4" key="1">
    <citation type="submission" date="2018-11" db="EMBL/GenBank/DDBJ databases">
        <authorList>
            <person name="Huo Y."/>
        </authorList>
    </citation>
    <scope>NUCLEOTIDE SEQUENCE [LARGE SCALE GENOMIC DNA]</scope>
    <source>
        <strain evidence="3 4">DSM 30132</strain>
    </source>
</reference>
<dbReference type="Proteomes" id="UP000518315">
    <property type="component" value="Unassembled WGS sequence"/>
</dbReference>
<protein>
    <recommendedName>
        <fullName evidence="6">Lipoprotein</fullName>
    </recommendedName>
</protein>
<dbReference type="RefSeq" id="WP_125848915.1">
    <property type="nucleotide sequence ID" value="NZ_JACHXH010000026.1"/>
</dbReference>
<dbReference type="AlphaFoldDB" id="A0A427MCG5"/>
<gene>
    <name evidence="3" type="ORF">EFD55_26285</name>
    <name evidence="2" type="ORF">FHS26_005643</name>
</gene>
<dbReference type="Proteomes" id="UP000277279">
    <property type="component" value="Unassembled WGS sequence"/>
</dbReference>
<evidence type="ECO:0000313" key="4">
    <source>
        <dbReference type="Proteomes" id="UP000277279"/>
    </source>
</evidence>